<gene>
    <name evidence="6" type="ORF">HK105_208458</name>
</gene>
<dbReference type="SMART" id="SM00132">
    <property type="entry name" value="LIM"/>
    <property type="match status" value="1"/>
</dbReference>
<evidence type="ECO:0000259" key="5">
    <source>
        <dbReference type="PROSITE" id="PS50023"/>
    </source>
</evidence>
<evidence type="ECO:0000313" key="7">
    <source>
        <dbReference type="Proteomes" id="UP001527925"/>
    </source>
</evidence>
<keyword evidence="1 4" id="KW-0479">Metal-binding</keyword>
<dbReference type="InterPro" id="IPR001781">
    <property type="entry name" value="Znf_LIM"/>
</dbReference>
<dbReference type="PROSITE" id="PS50023">
    <property type="entry name" value="LIM_DOMAIN_2"/>
    <property type="match status" value="1"/>
</dbReference>
<comment type="caution">
    <text evidence="6">The sequence shown here is derived from an EMBL/GenBank/DDBJ whole genome shotgun (WGS) entry which is preliminary data.</text>
</comment>
<evidence type="ECO:0000256" key="3">
    <source>
        <dbReference type="ARBA" id="ARBA00023038"/>
    </source>
</evidence>
<dbReference type="EMBL" id="JADGIZ020000078">
    <property type="protein sequence ID" value="KAL2912029.1"/>
    <property type="molecule type" value="Genomic_DNA"/>
</dbReference>
<protein>
    <recommendedName>
        <fullName evidence="5">LIM zinc-binding domain-containing protein</fullName>
    </recommendedName>
</protein>
<proteinExistence type="predicted"/>
<name>A0ABR4MXP7_9FUNG</name>
<keyword evidence="2 4" id="KW-0862">Zinc</keyword>
<evidence type="ECO:0000256" key="2">
    <source>
        <dbReference type="ARBA" id="ARBA00022833"/>
    </source>
</evidence>
<organism evidence="6 7">
    <name type="scientific">Polyrhizophydium stewartii</name>
    <dbReference type="NCBI Taxonomy" id="2732419"/>
    <lineage>
        <taxon>Eukaryota</taxon>
        <taxon>Fungi</taxon>
        <taxon>Fungi incertae sedis</taxon>
        <taxon>Chytridiomycota</taxon>
        <taxon>Chytridiomycota incertae sedis</taxon>
        <taxon>Chytridiomycetes</taxon>
        <taxon>Rhizophydiales</taxon>
        <taxon>Rhizophydiales incertae sedis</taxon>
        <taxon>Polyrhizophydium</taxon>
    </lineage>
</organism>
<keyword evidence="7" id="KW-1185">Reference proteome</keyword>
<reference evidence="6 7" key="1">
    <citation type="submission" date="2023-09" db="EMBL/GenBank/DDBJ databases">
        <title>Pangenome analysis of Batrachochytrium dendrobatidis and related Chytrids.</title>
        <authorList>
            <person name="Yacoub M.N."/>
            <person name="Stajich J.E."/>
            <person name="James T.Y."/>
        </authorList>
    </citation>
    <scope>NUCLEOTIDE SEQUENCE [LARGE SCALE GENOMIC DNA]</scope>
    <source>
        <strain evidence="6 7">JEL0888</strain>
    </source>
</reference>
<accession>A0ABR4MXP7</accession>
<dbReference type="PANTHER" id="PTHR24206">
    <property type="entry name" value="OS06G0237300 PROTEIN"/>
    <property type="match status" value="1"/>
</dbReference>
<feature type="domain" description="LIM zinc-binding" evidence="5">
    <location>
        <begin position="3"/>
        <end position="65"/>
    </location>
</feature>
<dbReference type="Proteomes" id="UP001527925">
    <property type="component" value="Unassembled WGS sequence"/>
</dbReference>
<keyword evidence="3 4" id="KW-0440">LIM domain</keyword>
<sequence length="132" mass="14270">MQEPCGKCAKTVYANEKLEAAGKWFHKGCFKCSNAECSIQLNLKSFKAAEGQIWCEKHTPKAQYTTVTDSVSVMHALHAPKKSTEGLHKVQVGTGEAPSIGLETMSMQHALTAPKKPVENLGNVKKDEAIGA</sequence>
<dbReference type="SUPFAM" id="SSF57716">
    <property type="entry name" value="Glucocorticoid receptor-like (DNA-binding domain)"/>
    <property type="match status" value="1"/>
</dbReference>
<dbReference type="Pfam" id="PF00412">
    <property type="entry name" value="LIM"/>
    <property type="match status" value="1"/>
</dbReference>
<evidence type="ECO:0000256" key="4">
    <source>
        <dbReference type="PROSITE-ProRule" id="PRU00125"/>
    </source>
</evidence>
<evidence type="ECO:0000256" key="1">
    <source>
        <dbReference type="ARBA" id="ARBA00022723"/>
    </source>
</evidence>
<dbReference type="Gene3D" id="2.10.110.10">
    <property type="entry name" value="Cysteine Rich Protein"/>
    <property type="match status" value="1"/>
</dbReference>
<evidence type="ECO:0000313" key="6">
    <source>
        <dbReference type="EMBL" id="KAL2912029.1"/>
    </source>
</evidence>